<dbReference type="InterPro" id="IPR014721">
    <property type="entry name" value="Ribsml_uS5_D2-typ_fold_subgr"/>
</dbReference>
<keyword evidence="3 6" id="KW-0418">Kinase</keyword>
<name>A0A848B6L2_9FIRM</name>
<evidence type="ECO:0000256" key="1">
    <source>
        <dbReference type="ARBA" id="ARBA00022679"/>
    </source>
</evidence>
<protein>
    <submittedName>
        <fullName evidence="6">GHMP kinase</fullName>
    </submittedName>
</protein>
<keyword evidence="4" id="KW-0067">ATP-binding</keyword>
<keyword evidence="1" id="KW-0808">Transferase</keyword>
<dbReference type="InterPro" id="IPR020568">
    <property type="entry name" value="Ribosomal_Su5_D2-typ_SF"/>
</dbReference>
<evidence type="ECO:0000256" key="2">
    <source>
        <dbReference type="ARBA" id="ARBA00022741"/>
    </source>
</evidence>
<dbReference type="GO" id="GO:0016301">
    <property type="term" value="F:kinase activity"/>
    <property type="evidence" value="ECO:0007669"/>
    <property type="project" value="UniProtKB-KW"/>
</dbReference>
<dbReference type="PROSITE" id="PS00627">
    <property type="entry name" value="GHMP_KINASES_ATP"/>
    <property type="match status" value="1"/>
</dbReference>
<evidence type="ECO:0000256" key="3">
    <source>
        <dbReference type="ARBA" id="ARBA00022777"/>
    </source>
</evidence>
<sequence length="282" mass="30267">MELTARVPGSCGELVQGWLRGEPFLVTCPIDRYTRVRVSGELQGLRGLGEKARRALELTLNTLGQGTFPWGMELTSELPRGKGMGSSSADIAAVVAAASAALGRSFSPEEILHIAVQIEPTDATFFPGVVALNQVTGRVFRRYGELPSLPLALFDTGGCVDTVSFHVEEMRRSGERARHDWGRLLGHLTENVQALAAATTLSACWNEEILPKRHFAAIRSVVRRSGALGMVAAHSGTVIGVILPQQDEAAAAERLRVMLPDLAYLGRSRLISGGISLTRSIG</sequence>
<feature type="domain" description="GHMP kinase N-terminal" evidence="5">
    <location>
        <begin position="52"/>
        <end position="123"/>
    </location>
</feature>
<dbReference type="InterPro" id="IPR006204">
    <property type="entry name" value="GHMP_kinase_N_dom"/>
</dbReference>
<dbReference type="InterPro" id="IPR012363">
    <property type="entry name" value="PduX"/>
</dbReference>
<dbReference type="PIRSF" id="PIRSF033887">
    <property type="entry name" value="PduX"/>
    <property type="match status" value="1"/>
</dbReference>
<keyword evidence="7" id="KW-1185">Reference proteome</keyword>
<evidence type="ECO:0000259" key="5">
    <source>
        <dbReference type="Pfam" id="PF00288"/>
    </source>
</evidence>
<dbReference type="PANTHER" id="PTHR43527:SF1">
    <property type="entry name" value="L-THREONINE KINASE"/>
    <property type="match status" value="1"/>
</dbReference>
<organism evidence="6 7">
    <name type="scientific">Selenomonas bovis</name>
    <dbReference type="NCBI Taxonomy" id="416586"/>
    <lineage>
        <taxon>Bacteria</taxon>
        <taxon>Bacillati</taxon>
        <taxon>Bacillota</taxon>
        <taxon>Negativicutes</taxon>
        <taxon>Selenomonadales</taxon>
        <taxon>Selenomonadaceae</taxon>
        <taxon>Selenomonas</taxon>
    </lineage>
</organism>
<dbReference type="Gene3D" id="3.30.230.10">
    <property type="match status" value="1"/>
</dbReference>
<dbReference type="InterPro" id="IPR006203">
    <property type="entry name" value="GHMP_knse_ATP-bd_CS"/>
</dbReference>
<dbReference type="EMBL" id="JABAFA010000001">
    <property type="protein sequence ID" value="NMD98142.1"/>
    <property type="molecule type" value="Genomic_DNA"/>
</dbReference>
<dbReference type="GO" id="GO:0005524">
    <property type="term" value="F:ATP binding"/>
    <property type="evidence" value="ECO:0007669"/>
    <property type="project" value="UniProtKB-KW"/>
</dbReference>
<dbReference type="Proteomes" id="UP000543804">
    <property type="component" value="Unassembled WGS sequence"/>
</dbReference>
<gene>
    <name evidence="6" type="ORF">HF878_01390</name>
</gene>
<dbReference type="Pfam" id="PF00288">
    <property type="entry name" value="GHMP_kinases_N"/>
    <property type="match status" value="1"/>
</dbReference>
<proteinExistence type="predicted"/>
<dbReference type="RefSeq" id="WP_170076953.1">
    <property type="nucleotide sequence ID" value="NZ_JABAFA010000001.1"/>
</dbReference>
<evidence type="ECO:0000313" key="6">
    <source>
        <dbReference type="EMBL" id="NMD98142.1"/>
    </source>
</evidence>
<evidence type="ECO:0000313" key="7">
    <source>
        <dbReference type="Proteomes" id="UP000543804"/>
    </source>
</evidence>
<reference evidence="6 7" key="1">
    <citation type="submission" date="2020-04" db="EMBL/GenBank/DDBJ databases">
        <authorList>
            <person name="Hitch T.C.A."/>
            <person name="Wylensek D."/>
            <person name="Clavel T."/>
        </authorList>
    </citation>
    <scope>NUCLEOTIDE SEQUENCE [LARGE SCALE GENOMIC DNA]</scope>
    <source>
        <strain evidence="6 7">PG-130-P53-12</strain>
    </source>
</reference>
<dbReference type="SUPFAM" id="SSF54211">
    <property type="entry name" value="Ribosomal protein S5 domain 2-like"/>
    <property type="match status" value="1"/>
</dbReference>
<dbReference type="AlphaFoldDB" id="A0A848B6L2"/>
<evidence type="ECO:0000256" key="4">
    <source>
        <dbReference type="ARBA" id="ARBA00022840"/>
    </source>
</evidence>
<accession>A0A848B6L2</accession>
<comment type="caution">
    <text evidence="6">The sequence shown here is derived from an EMBL/GenBank/DDBJ whole genome shotgun (WGS) entry which is preliminary data.</text>
</comment>
<dbReference type="PANTHER" id="PTHR43527">
    <property type="entry name" value="4-DIPHOSPHOCYTIDYL-2-C-METHYL-D-ERYTHRITOL KINASE, CHLOROPLASTIC"/>
    <property type="match status" value="1"/>
</dbReference>
<keyword evidence="2" id="KW-0547">Nucleotide-binding</keyword>